<dbReference type="AlphaFoldDB" id="A0A2J7ZY39"/>
<sequence>MAHQPASRKHNGPEVAGSAGAIATTGAPVPHGISPAAPKGPESSAAPKQLGVSAPHSHQRHAPAMRGEAGRRSGGGSRLHAPRVQHLLDLLRLALLLPRHQQRAHRLEWQRKADDPNHDSAPRRWKPRRVATHPCSGAALAYSPALASSPVIGADGAHKVLLRDVALFPGRAMGMVRRAHMVKGVL</sequence>
<evidence type="ECO:0000313" key="2">
    <source>
        <dbReference type="EMBL" id="PNH05180.1"/>
    </source>
</evidence>
<feature type="region of interest" description="Disordered" evidence="1">
    <location>
        <begin position="107"/>
        <end position="129"/>
    </location>
</feature>
<organism evidence="2 3">
    <name type="scientific">Tetrabaena socialis</name>
    <dbReference type="NCBI Taxonomy" id="47790"/>
    <lineage>
        <taxon>Eukaryota</taxon>
        <taxon>Viridiplantae</taxon>
        <taxon>Chlorophyta</taxon>
        <taxon>core chlorophytes</taxon>
        <taxon>Chlorophyceae</taxon>
        <taxon>CS clade</taxon>
        <taxon>Chlamydomonadales</taxon>
        <taxon>Tetrabaenaceae</taxon>
        <taxon>Tetrabaena</taxon>
    </lineage>
</organism>
<accession>A0A2J7ZY39</accession>
<proteinExistence type="predicted"/>
<evidence type="ECO:0000256" key="1">
    <source>
        <dbReference type="SAM" id="MobiDB-lite"/>
    </source>
</evidence>
<dbReference type="EMBL" id="PGGS01000326">
    <property type="protein sequence ID" value="PNH05180.1"/>
    <property type="molecule type" value="Genomic_DNA"/>
</dbReference>
<comment type="caution">
    <text evidence="2">The sequence shown here is derived from an EMBL/GenBank/DDBJ whole genome shotgun (WGS) entry which is preliminary data.</text>
</comment>
<dbReference type="Proteomes" id="UP000236333">
    <property type="component" value="Unassembled WGS sequence"/>
</dbReference>
<name>A0A2J7ZY39_9CHLO</name>
<evidence type="ECO:0000313" key="3">
    <source>
        <dbReference type="Proteomes" id="UP000236333"/>
    </source>
</evidence>
<feature type="compositionally biased region" description="Basic residues" evidence="1">
    <location>
        <begin position="1"/>
        <end position="10"/>
    </location>
</feature>
<feature type="compositionally biased region" description="Low complexity" evidence="1">
    <location>
        <begin position="16"/>
        <end position="27"/>
    </location>
</feature>
<feature type="region of interest" description="Disordered" evidence="1">
    <location>
        <begin position="1"/>
        <end position="79"/>
    </location>
</feature>
<feature type="compositionally biased region" description="Basic and acidic residues" evidence="1">
    <location>
        <begin position="107"/>
        <end position="122"/>
    </location>
</feature>
<gene>
    <name evidence="2" type="ORF">TSOC_008620</name>
</gene>
<keyword evidence="3" id="KW-1185">Reference proteome</keyword>
<protein>
    <submittedName>
        <fullName evidence="2">Uncharacterized protein</fullName>
    </submittedName>
</protein>
<reference evidence="2 3" key="1">
    <citation type="journal article" date="2017" name="Mol. Biol. Evol.">
        <title>The 4-celled Tetrabaena socialis nuclear genome reveals the essential components for genetic control of cell number at the origin of multicellularity in the volvocine lineage.</title>
        <authorList>
            <person name="Featherston J."/>
            <person name="Arakaki Y."/>
            <person name="Hanschen E.R."/>
            <person name="Ferris P.J."/>
            <person name="Michod R.E."/>
            <person name="Olson B.J.S.C."/>
            <person name="Nozaki H."/>
            <person name="Durand P.M."/>
        </authorList>
    </citation>
    <scope>NUCLEOTIDE SEQUENCE [LARGE SCALE GENOMIC DNA]</scope>
    <source>
        <strain evidence="2 3">NIES-571</strain>
    </source>
</reference>